<dbReference type="EMBL" id="QZAR01000038">
    <property type="protein sequence ID" value="THW92298.1"/>
    <property type="molecule type" value="Genomic_DNA"/>
</dbReference>
<dbReference type="Gene3D" id="3.40.630.20">
    <property type="entry name" value="Peptidase C15, pyroglutamyl peptidase I-like"/>
    <property type="match status" value="1"/>
</dbReference>
<evidence type="ECO:0000313" key="2">
    <source>
        <dbReference type="EMBL" id="THW92298.1"/>
    </source>
</evidence>
<evidence type="ECO:0000313" key="3">
    <source>
        <dbReference type="Proteomes" id="UP000304928"/>
    </source>
</evidence>
<organism evidence="2 3">
    <name type="scientific">Aureobasidium pullulans</name>
    <name type="common">Black yeast</name>
    <name type="synonym">Pullularia pullulans</name>
    <dbReference type="NCBI Taxonomy" id="5580"/>
    <lineage>
        <taxon>Eukaryota</taxon>
        <taxon>Fungi</taxon>
        <taxon>Dikarya</taxon>
        <taxon>Ascomycota</taxon>
        <taxon>Pezizomycotina</taxon>
        <taxon>Dothideomycetes</taxon>
        <taxon>Dothideomycetidae</taxon>
        <taxon>Dothideales</taxon>
        <taxon>Saccotheciaceae</taxon>
        <taxon>Aureobasidium</taxon>
    </lineage>
</organism>
<comment type="caution">
    <text evidence="2">The sequence shown here is derived from an EMBL/GenBank/DDBJ whole genome shotgun (WGS) entry which is preliminary data.</text>
</comment>
<reference evidence="2 3" key="1">
    <citation type="submission" date="2018-10" db="EMBL/GenBank/DDBJ databases">
        <title>Fifty Aureobasidium pullulans genomes reveal a recombining polyextremotolerant generalist.</title>
        <authorList>
            <person name="Gostincar C."/>
            <person name="Turk M."/>
            <person name="Zajc J."/>
            <person name="Gunde-Cimerman N."/>
        </authorList>
    </citation>
    <scope>NUCLEOTIDE SEQUENCE [LARGE SCALE GENOMIC DNA]</scope>
    <source>
        <strain evidence="2 3">EXF-10507</strain>
    </source>
</reference>
<name>A0A4S9BG51_AURPU</name>
<accession>A0A4S9BG51</accession>
<dbReference type="Proteomes" id="UP000304928">
    <property type="component" value="Unassembled WGS sequence"/>
</dbReference>
<dbReference type="InterPro" id="IPR036440">
    <property type="entry name" value="Peptidase_C15-like_sf"/>
</dbReference>
<feature type="region of interest" description="Disordered" evidence="1">
    <location>
        <begin position="208"/>
        <end position="230"/>
    </location>
</feature>
<protein>
    <submittedName>
        <fullName evidence="2">Peptidase C15, pyroglutamyl peptidase I-like protein</fullName>
    </submittedName>
</protein>
<proteinExistence type="predicted"/>
<sequence>MSNSNQKESVRVLVTGFGPFPRGNGKNYAQNTSHEITKLLPHTLSANSRFNPTGARIDIINPTSADGQAVKVEYAHIRDYVSGLHDTHGNNVDLILHMGMADGWNFISCERRAYKQTFTSCWGAAGRILGLGRYYRIKDFAGETVDDAGDCPWGEDVPMEVLFCHVPGDLDQFSLKAGANSICAIIGAAASQILEERKHKAPQQSVVVGRQQEQPTIVQEEPGNSTVSAQQRQRAMEMMASGFGGERAIQATKYSA</sequence>
<evidence type="ECO:0000256" key="1">
    <source>
        <dbReference type="SAM" id="MobiDB-lite"/>
    </source>
</evidence>
<dbReference type="AlphaFoldDB" id="A0A4S9BG51"/>
<gene>
    <name evidence="2" type="ORF">D6D15_03221</name>
</gene>
<dbReference type="SUPFAM" id="SSF53182">
    <property type="entry name" value="Pyrrolidone carboxyl peptidase (pyroglutamate aminopeptidase)"/>
    <property type="match status" value="1"/>
</dbReference>